<dbReference type="EMBL" id="CAJVPV010002903">
    <property type="protein sequence ID" value="CAG8538789.1"/>
    <property type="molecule type" value="Genomic_DNA"/>
</dbReference>
<keyword evidence="1" id="KW-0472">Membrane</keyword>
<protein>
    <submittedName>
        <fullName evidence="2">15043_t:CDS:1</fullName>
    </submittedName>
</protein>
<keyword evidence="1" id="KW-1133">Transmembrane helix</keyword>
<accession>A0A9N9AS04</accession>
<evidence type="ECO:0000313" key="3">
    <source>
        <dbReference type="Proteomes" id="UP000789342"/>
    </source>
</evidence>
<feature type="non-terminal residue" evidence="2">
    <location>
        <position position="46"/>
    </location>
</feature>
<organism evidence="2 3">
    <name type="scientific">Acaulospora morrowiae</name>
    <dbReference type="NCBI Taxonomy" id="94023"/>
    <lineage>
        <taxon>Eukaryota</taxon>
        <taxon>Fungi</taxon>
        <taxon>Fungi incertae sedis</taxon>
        <taxon>Mucoromycota</taxon>
        <taxon>Glomeromycotina</taxon>
        <taxon>Glomeromycetes</taxon>
        <taxon>Diversisporales</taxon>
        <taxon>Acaulosporaceae</taxon>
        <taxon>Acaulospora</taxon>
    </lineage>
</organism>
<feature type="transmembrane region" description="Helical" evidence="1">
    <location>
        <begin position="20"/>
        <end position="40"/>
    </location>
</feature>
<reference evidence="2" key="1">
    <citation type="submission" date="2021-06" db="EMBL/GenBank/DDBJ databases">
        <authorList>
            <person name="Kallberg Y."/>
            <person name="Tangrot J."/>
            <person name="Rosling A."/>
        </authorList>
    </citation>
    <scope>NUCLEOTIDE SEQUENCE</scope>
    <source>
        <strain evidence="2">CL551</strain>
    </source>
</reference>
<evidence type="ECO:0000256" key="1">
    <source>
        <dbReference type="SAM" id="Phobius"/>
    </source>
</evidence>
<keyword evidence="1" id="KW-0812">Transmembrane</keyword>
<proteinExistence type="predicted"/>
<dbReference type="Proteomes" id="UP000789342">
    <property type="component" value="Unassembled WGS sequence"/>
</dbReference>
<name>A0A9N9AS04_9GLOM</name>
<evidence type="ECO:0000313" key="2">
    <source>
        <dbReference type="EMBL" id="CAG8538789.1"/>
    </source>
</evidence>
<gene>
    <name evidence="2" type="ORF">AMORRO_LOCUS5027</name>
</gene>
<sequence>MIALYVTDLVAELKAVGSIIYQNLVDTVLYVASLLVLIVVDVNYML</sequence>
<keyword evidence="3" id="KW-1185">Reference proteome</keyword>
<dbReference type="AlphaFoldDB" id="A0A9N9AS04"/>
<comment type="caution">
    <text evidence="2">The sequence shown here is derived from an EMBL/GenBank/DDBJ whole genome shotgun (WGS) entry which is preliminary data.</text>
</comment>